<feature type="compositionally biased region" description="Acidic residues" evidence="1">
    <location>
        <begin position="531"/>
        <end position="542"/>
    </location>
</feature>
<sequence>MLHGSQRPLSDRKDAWLEAGADVSWLEAGADFSWLESGADVSWLEAGADFSWLESGADVSWLEVRQKGAASPKVWTYAIVGTTARIWAHNRQREALSNDKGDVPLGCSPAQTSVGSRRLWGSQDLRPKVGDGSGCQPKTTKVLAPAPSPVPSLSLAVEPASTQDKSTYYDTTFHGARTTHDSRCHRRRRRRGASSAGVSRGWNKWRRALTLQPLKSNGAPPARAKPKPRKTKKSVEEPAATPDVPRPAGPSAPSRVSTPPAFFCFPLSPYCAHDSGYHGYICYCSCFDPSAFFPSPSKWQDPCFLKEQEKLKADPTVQRLMGYEKDAAPSSPFICPSSSTNAQAVKGLDSVKADIDALTAQIASDAQGPEEFLKNLESDVSDVEGDEGAPHGSDSDDSSYSTTDAAERKADDRQNRALGILPSYVPIVPVEEMDAEYDAEFEAEVMKEKKRKGGNAKGKGKAKEGEERKKAKATTSGLESDGRKAGASKPKAPSKDKAMATSGDDVELERSAAGPPMSKAKGNVTSRGADGEELMDDEDDPQDQPPWDLTPGLLSKEELAQAHAARAAYHAAIEAVARRSGKKMSTVFKAVGDMATTTRNINPWNAFQMKYRVDNRSSGTKKDENSEDFMTEMRAAYAELFADLSDKDRKDPAKHRECVQELLEWHHEKTTLILDDKKEEGGGLAVLTKVAQAFINQAYSCSTYRSESSVAHNTHGCEFIGFGFDLFTDLGIAWSGTVNGNAVLSGFPRPVKTLLTEIKAMLQIANMEKRQGGPEHRRLPITFGRTSNEKTQRDAHRRIIKDCFLNDIRNVIAARDDNSEGPSTMSWKWADLAVKWQLRLEDWPVALKLLFPRPGFELTHINRADENAAFVTICKQMQERYLSEDNEGPGPRIVSWDDDECDLESAEEQGDVPIVTCDDGSTLLTASASKQFKRKVERAAKLEGATAKGKAKKRKAKEAGVHDDAVTKKRRKRDTDTDVEGDSHADSDAETAIDPKPTAS</sequence>
<feature type="compositionally biased region" description="Polar residues" evidence="1">
    <location>
        <begin position="160"/>
        <end position="170"/>
    </location>
</feature>
<feature type="compositionally biased region" description="Basic residues" evidence="1">
    <location>
        <begin position="448"/>
        <end position="460"/>
    </location>
</feature>
<evidence type="ECO:0000313" key="3">
    <source>
        <dbReference type="Proteomes" id="UP001222325"/>
    </source>
</evidence>
<feature type="compositionally biased region" description="Basic and acidic residues" evidence="1">
    <location>
        <begin position="957"/>
        <end position="987"/>
    </location>
</feature>
<feature type="compositionally biased region" description="Basic residues" evidence="1">
    <location>
        <begin position="183"/>
        <end position="192"/>
    </location>
</feature>
<dbReference type="Proteomes" id="UP001222325">
    <property type="component" value="Unassembled WGS sequence"/>
</dbReference>
<gene>
    <name evidence="2" type="ORF">B0H15DRAFT_802130</name>
</gene>
<comment type="caution">
    <text evidence="2">The sequence shown here is derived from an EMBL/GenBank/DDBJ whole genome shotgun (WGS) entry which is preliminary data.</text>
</comment>
<evidence type="ECO:0000256" key="1">
    <source>
        <dbReference type="SAM" id="MobiDB-lite"/>
    </source>
</evidence>
<organism evidence="2 3">
    <name type="scientific">Mycena belliarum</name>
    <dbReference type="NCBI Taxonomy" id="1033014"/>
    <lineage>
        <taxon>Eukaryota</taxon>
        <taxon>Fungi</taxon>
        <taxon>Dikarya</taxon>
        <taxon>Basidiomycota</taxon>
        <taxon>Agaricomycotina</taxon>
        <taxon>Agaricomycetes</taxon>
        <taxon>Agaricomycetidae</taxon>
        <taxon>Agaricales</taxon>
        <taxon>Marasmiineae</taxon>
        <taxon>Mycenaceae</taxon>
        <taxon>Mycena</taxon>
    </lineage>
</organism>
<dbReference type="AlphaFoldDB" id="A0AAD6U560"/>
<evidence type="ECO:0000313" key="2">
    <source>
        <dbReference type="EMBL" id="KAJ7085194.1"/>
    </source>
</evidence>
<accession>A0AAD6U560</accession>
<dbReference type="EMBL" id="JARJCN010000035">
    <property type="protein sequence ID" value="KAJ7085194.1"/>
    <property type="molecule type" value="Genomic_DNA"/>
</dbReference>
<feature type="region of interest" description="Disordered" evidence="1">
    <location>
        <begin position="211"/>
        <end position="253"/>
    </location>
</feature>
<feature type="region of interest" description="Disordered" evidence="1">
    <location>
        <begin position="128"/>
        <end position="199"/>
    </location>
</feature>
<feature type="compositionally biased region" description="Basic and acidic residues" evidence="1">
    <location>
        <begin position="405"/>
        <end position="414"/>
    </location>
</feature>
<feature type="region of interest" description="Disordered" evidence="1">
    <location>
        <begin position="942"/>
        <end position="1000"/>
    </location>
</feature>
<reference evidence="2" key="1">
    <citation type="submission" date="2023-03" db="EMBL/GenBank/DDBJ databases">
        <title>Massive genome expansion in bonnet fungi (Mycena s.s.) driven by repeated elements and novel gene families across ecological guilds.</title>
        <authorList>
            <consortium name="Lawrence Berkeley National Laboratory"/>
            <person name="Harder C.B."/>
            <person name="Miyauchi S."/>
            <person name="Viragh M."/>
            <person name="Kuo A."/>
            <person name="Thoen E."/>
            <person name="Andreopoulos B."/>
            <person name="Lu D."/>
            <person name="Skrede I."/>
            <person name="Drula E."/>
            <person name="Henrissat B."/>
            <person name="Morin E."/>
            <person name="Kohler A."/>
            <person name="Barry K."/>
            <person name="LaButti K."/>
            <person name="Morin E."/>
            <person name="Salamov A."/>
            <person name="Lipzen A."/>
            <person name="Mereny Z."/>
            <person name="Hegedus B."/>
            <person name="Baldrian P."/>
            <person name="Stursova M."/>
            <person name="Weitz H."/>
            <person name="Taylor A."/>
            <person name="Grigoriev I.V."/>
            <person name="Nagy L.G."/>
            <person name="Martin F."/>
            <person name="Kauserud H."/>
        </authorList>
    </citation>
    <scope>NUCLEOTIDE SEQUENCE</scope>
    <source>
        <strain evidence="2">CBHHK173m</strain>
    </source>
</reference>
<keyword evidence="3" id="KW-1185">Reference proteome</keyword>
<protein>
    <submittedName>
        <fullName evidence="2">Uncharacterized protein</fullName>
    </submittedName>
</protein>
<feature type="region of interest" description="Disordered" evidence="1">
    <location>
        <begin position="448"/>
        <end position="548"/>
    </location>
</feature>
<feature type="region of interest" description="Disordered" evidence="1">
    <location>
        <begin position="381"/>
        <end position="414"/>
    </location>
</feature>
<name>A0AAD6U560_9AGAR</name>
<proteinExistence type="predicted"/>